<feature type="compositionally biased region" description="Basic and acidic residues" evidence="1">
    <location>
        <begin position="85"/>
        <end position="105"/>
    </location>
</feature>
<name>A0A4C1W6Y7_EUMVA</name>
<accession>A0A4C1W6Y7</accession>
<dbReference type="EMBL" id="BGZK01000473">
    <property type="protein sequence ID" value="GBP45857.1"/>
    <property type="molecule type" value="Genomic_DNA"/>
</dbReference>
<reference evidence="2 3" key="1">
    <citation type="journal article" date="2019" name="Commun. Biol.">
        <title>The bagworm genome reveals a unique fibroin gene that provides high tensile strength.</title>
        <authorList>
            <person name="Kono N."/>
            <person name="Nakamura H."/>
            <person name="Ohtoshi R."/>
            <person name="Tomita M."/>
            <person name="Numata K."/>
            <person name="Arakawa K."/>
        </authorList>
    </citation>
    <scope>NUCLEOTIDE SEQUENCE [LARGE SCALE GENOMIC DNA]</scope>
</reference>
<feature type="compositionally biased region" description="Basic residues" evidence="1">
    <location>
        <begin position="37"/>
        <end position="47"/>
    </location>
</feature>
<dbReference type="AlphaFoldDB" id="A0A4C1W6Y7"/>
<comment type="caution">
    <text evidence="2">The sequence shown here is derived from an EMBL/GenBank/DDBJ whole genome shotgun (WGS) entry which is preliminary data.</text>
</comment>
<feature type="region of interest" description="Disordered" evidence="1">
    <location>
        <begin position="1"/>
        <end position="105"/>
    </location>
</feature>
<organism evidence="2 3">
    <name type="scientific">Eumeta variegata</name>
    <name type="common">Bagworm moth</name>
    <name type="synonym">Eumeta japonica</name>
    <dbReference type="NCBI Taxonomy" id="151549"/>
    <lineage>
        <taxon>Eukaryota</taxon>
        <taxon>Metazoa</taxon>
        <taxon>Ecdysozoa</taxon>
        <taxon>Arthropoda</taxon>
        <taxon>Hexapoda</taxon>
        <taxon>Insecta</taxon>
        <taxon>Pterygota</taxon>
        <taxon>Neoptera</taxon>
        <taxon>Endopterygota</taxon>
        <taxon>Lepidoptera</taxon>
        <taxon>Glossata</taxon>
        <taxon>Ditrysia</taxon>
        <taxon>Tineoidea</taxon>
        <taxon>Psychidae</taxon>
        <taxon>Oiketicinae</taxon>
        <taxon>Eumeta</taxon>
    </lineage>
</organism>
<evidence type="ECO:0000313" key="2">
    <source>
        <dbReference type="EMBL" id="GBP45857.1"/>
    </source>
</evidence>
<feature type="compositionally biased region" description="Basic and acidic residues" evidence="1">
    <location>
        <begin position="21"/>
        <end position="31"/>
    </location>
</feature>
<evidence type="ECO:0000313" key="3">
    <source>
        <dbReference type="Proteomes" id="UP000299102"/>
    </source>
</evidence>
<protein>
    <submittedName>
        <fullName evidence="2">Uncharacterized protein</fullName>
    </submittedName>
</protein>
<keyword evidence="3" id="KW-1185">Reference proteome</keyword>
<proteinExistence type="predicted"/>
<evidence type="ECO:0000256" key="1">
    <source>
        <dbReference type="SAM" id="MobiDB-lite"/>
    </source>
</evidence>
<feature type="compositionally biased region" description="Basic and acidic residues" evidence="1">
    <location>
        <begin position="1"/>
        <end position="11"/>
    </location>
</feature>
<dbReference type="Proteomes" id="UP000299102">
    <property type="component" value="Unassembled WGS sequence"/>
</dbReference>
<gene>
    <name evidence="2" type="ORF">EVAR_31762_1</name>
</gene>
<sequence>MVDDDRDRNQDQNRNLLRQRPGSELKAEPRCIESGTKWHRERHPHQNRARDSGQVIKESKIEPHPAEAPLPSRNVAGTINTNDVVARRRLPEREPRLKGDGRRERRIESPPALCADMCAFVV</sequence>